<gene>
    <name evidence="3" type="ORF">PY06277</name>
</gene>
<name>Q7RB71_PLAYO</name>
<keyword evidence="1" id="KW-0175">Coiled coil</keyword>
<feature type="region of interest" description="Disordered" evidence="2">
    <location>
        <begin position="197"/>
        <end position="240"/>
    </location>
</feature>
<sequence length="240" mass="28825">MFIVPDNEINKDIEITPLVVPTSQDIYFFSLFNWEWKFEGNERRNYNKDNNPFRYLADTKNMKNTLDDYDIKRLIKHSHGKVTKKDILVDQFKLKYDHLTKADTERKFKIYLTYVKCEDNRKKWMASEEGIKLFNNEELLKKIYQIRKRKLNVMSQKMEAVKRQKKMDKENLKKEEKIKKKEKTTYEKLATKESLKKDETMKDIKKTEEESITKSETSNSIQKLLSNGLISNDNKTDKKL</sequence>
<feature type="compositionally biased region" description="Basic and acidic residues" evidence="2">
    <location>
        <begin position="197"/>
        <end position="213"/>
    </location>
</feature>
<feature type="coiled-coil region" evidence="1">
    <location>
        <begin position="155"/>
        <end position="184"/>
    </location>
</feature>
<accession>Q7RB71</accession>
<evidence type="ECO:0000256" key="1">
    <source>
        <dbReference type="SAM" id="Coils"/>
    </source>
</evidence>
<evidence type="ECO:0000313" key="3">
    <source>
        <dbReference type="EMBL" id="EAA18459.1"/>
    </source>
</evidence>
<reference evidence="3 4" key="1">
    <citation type="journal article" date="2002" name="Nature">
        <title>Genome sequence and comparative analysis of the model rodent malaria parasite Plasmodium yoelii yoelii.</title>
        <authorList>
            <person name="Carlton J.M."/>
            <person name="Angiuoli S.V."/>
            <person name="Suh B.B."/>
            <person name="Kooij T.W."/>
            <person name="Pertea M."/>
            <person name="Silva J.C."/>
            <person name="Ermolaeva M.D."/>
            <person name="Allen J.E."/>
            <person name="Selengut J.D."/>
            <person name="Koo H.L."/>
            <person name="Peterson J.D."/>
            <person name="Pop M."/>
            <person name="Kosack D.S."/>
            <person name="Shumway M.F."/>
            <person name="Bidwell S.L."/>
            <person name="Shallom S.J."/>
            <person name="van Aken S.E."/>
            <person name="Riedmuller S.B."/>
            <person name="Feldblyum T.V."/>
            <person name="Cho J.K."/>
            <person name="Quackenbush J."/>
            <person name="Sedegah M."/>
            <person name="Shoaibi A."/>
            <person name="Cummings L.M."/>
            <person name="Florens L."/>
            <person name="Yates J.R."/>
            <person name="Raine J.D."/>
            <person name="Sinden R.E."/>
            <person name="Harris M.A."/>
            <person name="Cunningham D.A."/>
            <person name="Preiser P.R."/>
            <person name="Bergman L.W."/>
            <person name="Vaidya A.B."/>
            <person name="van Lin L.H."/>
            <person name="Janse C.J."/>
            <person name="Waters A.P."/>
            <person name="Smith H.O."/>
            <person name="White O.R."/>
            <person name="Salzberg S.L."/>
            <person name="Venter J.C."/>
            <person name="Fraser C.M."/>
            <person name="Hoffman S.L."/>
            <person name="Gardner M.J."/>
            <person name="Carucci D.J."/>
        </authorList>
    </citation>
    <scope>NUCLEOTIDE SEQUENCE [LARGE SCALE GENOMIC DNA]</scope>
    <source>
        <strain evidence="3 4">17XNL</strain>
    </source>
</reference>
<proteinExistence type="predicted"/>
<organism evidence="3 4">
    <name type="scientific">Plasmodium yoelii yoelii</name>
    <dbReference type="NCBI Taxonomy" id="73239"/>
    <lineage>
        <taxon>Eukaryota</taxon>
        <taxon>Sar</taxon>
        <taxon>Alveolata</taxon>
        <taxon>Apicomplexa</taxon>
        <taxon>Aconoidasida</taxon>
        <taxon>Haemosporida</taxon>
        <taxon>Plasmodiidae</taxon>
        <taxon>Plasmodium</taxon>
        <taxon>Plasmodium (Vinckeia)</taxon>
    </lineage>
</organism>
<evidence type="ECO:0000256" key="2">
    <source>
        <dbReference type="SAM" id="MobiDB-lite"/>
    </source>
</evidence>
<protein>
    <submittedName>
        <fullName evidence="3">Uncharacterized protein</fullName>
    </submittedName>
</protein>
<comment type="caution">
    <text evidence="3">The sequence shown here is derived from an EMBL/GenBank/DDBJ whole genome shotgun (WGS) entry which is preliminary data.</text>
</comment>
<dbReference type="AlphaFoldDB" id="Q7RB71"/>
<dbReference type="PaxDb" id="73239-Q7RB71"/>
<dbReference type="EMBL" id="AABL01002101">
    <property type="protein sequence ID" value="EAA18459.1"/>
    <property type="molecule type" value="Genomic_DNA"/>
</dbReference>
<dbReference type="STRING" id="73239.Q7RB71"/>
<feature type="compositionally biased region" description="Polar residues" evidence="2">
    <location>
        <begin position="222"/>
        <end position="233"/>
    </location>
</feature>
<dbReference type="Proteomes" id="UP000008553">
    <property type="component" value="Unassembled WGS sequence"/>
</dbReference>
<dbReference type="InParanoid" id="Q7RB71"/>
<evidence type="ECO:0000313" key="4">
    <source>
        <dbReference type="Proteomes" id="UP000008553"/>
    </source>
</evidence>
<keyword evidence="4" id="KW-1185">Reference proteome</keyword>